<keyword evidence="1" id="KW-0472">Membrane</keyword>
<evidence type="ECO:0000256" key="1">
    <source>
        <dbReference type="SAM" id="Phobius"/>
    </source>
</evidence>
<dbReference type="EMBL" id="JACSQE010000005">
    <property type="protein sequence ID" value="MBD7998367.1"/>
    <property type="molecule type" value="Genomic_DNA"/>
</dbReference>
<name>A0ABR8V0P3_9CELL</name>
<evidence type="ECO:0000313" key="3">
    <source>
        <dbReference type="EMBL" id="MBD7998367.1"/>
    </source>
</evidence>
<protein>
    <submittedName>
        <fullName evidence="3">SHOCT domain-containing protein</fullName>
    </submittedName>
</protein>
<evidence type="ECO:0000313" key="4">
    <source>
        <dbReference type="Proteomes" id="UP000633601"/>
    </source>
</evidence>
<gene>
    <name evidence="3" type="ORF">H9640_07375</name>
</gene>
<feature type="transmembrane region" description="Helical" evidence="1">
    <location>
        <begin position="39"/>
        <end position="62"/>
    </location>
</feature>
<keyword evidence="4" id="KW-1185">Reference proteome</keyword>
<dbReference type="Pfam" id="PF09851">
    <property type="entry name" value="SHOCT"/>
    <property type="match status" value="1"/>
</dbReference>
<keyword evidence="1" id="KW-0812">Transmembrane</keyword>
<feature type="transmembrane region" description="Helical" evidence="1">
    <location>
        <begin position="7"/>
        <end position="27"/>
    </location>
</feature>
<dbReference type="RefSeq" id="WP_191790083.1">
    <property type="nucleotide sequence ID" value="NZ_JACSQE010000005.1"/>
</dbReference>
<evidence type="ECO:0000259" key="2">
    <source>
        <dbReference type="Pfam" id="PF09851"/>
    </source>
</evidence>
<accession>A0ABR8V0P3</accession>
<dbReference type="InterPro" id="IPR018649">
    <property type="entry name" value="SHOCT"/>
</dbReference>
<reference evidence="3 4" key="1">
    <citation type="submission" date="2020-08" db="EMBL/GenBank/DDBJ databases">
        <title>A Genomic Blueprint of the Chicken Gut Microbiome.</title>
        <authorList>
            <person name="Gilroy R."/>
            <person name="Ravi A."/>
            <person name="Getino M."/>
            <person name="Pursley I."/>
            <person name="Horton D.L."/>
            <person name="Alikhan N.-F."/>
            <person name="Baker D."/>
            <person name="Gharbi K."/>
            <person name="Hall N."/>
            <person name="Watson M."/>
            <person name="Adriaenssens E.M."/>
            <person name="Foster-Nyarko E."/>
            <person name="Jarju S."/>
            <person name="Secka A."/>
            <person name="Antonio M."/>
            <person name="Oren A."/>
            <person name="Chaudhuri R."/>
            <person name="La Ragione R.M."/>
            <person name="Hildebrand F."/>
            <person name="Pallen M.J."/>
        </authorList>
    </citation>
    <scope>NUCLEOTIDE SEQUENCE [LARGE SCALE GENOMIC DNA]</scope>
    <source>
        <strain evidence="3 4">Sa2CUA8</strain>
    </source>
</reference>
<proteinExistence type="predicted"/>
<comment type="caution">
    <text evidence="3">The sequence shown here is derived from an EMBL/GenBank/DDBJ whole genome shotgun (WGS) entry which is preliminary data.</text>
</comment>
<dbReference type="Proteomes" id="UP000633601">
    <property type="component" value="Unassembled WGS sequence"/>
</dbReference>
<feature type="domain" description="SHOCT" evidence="2">
    <location>
        <begin position="98"/>
        <end position="125"/>
    </location>
</feature>
<organism evidence="3 4">
    <name type="scientific">Oerskovia gallyi</name>
    <dbReference type="NCBI Taxonomy" id="2762226"/>
    <lineage>
        <taxon>Bacteria</taxon>
        <taxon>Bacillati</taxon>
        <taxon>Actinomycetota</taxon>
        <taxon>Actinomycetes</taxon>
        <taxon>Micrococcales</taxon>
        <taxon>Cellulomonadaceae</taxon>
        <taxon>Oerskovia</taxon>
    </lineage>
</organism>
<sequence length="126" mass="14217">MEFWDFFWLLIWWFVFIAYLMVLFQILTDLFRDHTLSGWWKALWIVGLVFIPFLTALIYIIARGRGMTERHLAAANAAKAQADSYIREVATGGQSATDQIATAKALLDAGTITPDEFASLKAKALA</sequence>
<keyword evidence="1" id="KW-1133">Transmembrane helix</keyword>